<protein>
    <submittedName>
        <fullName evidence="2">Ubiquitin-conjugating enzyme</fullName>
    </submittedName>
</protein>
<proteinExistence type="predicted"/>
<dbReference type="InterPro" id="IPR000608">
    <property type="entry name" value="UBC"/>
</dbReference>
<dbReference type="SUPFAM" id="SSF54495">
    <property type="entry name" value="UBC-like"/>
    <property type="match status" value="1"/>
</dbReference>
<sequence>MAQIDFPASGLSGASRINHELKYFINSAPAHINLENLDDSNIFKWTVNMNGIQGTMYEGEKFKLQFEFTDNYPQVSPIVKFVSGHVPVHPHIYSNGHICLEILYAGYRPEMTIVYICLCVTQMLNKNKNKVVPRGDSYYSLRRVDRNPKNTSWIYEDEY</sequence>
<dbReference type="PROSITE" id="PS50127">
    <property type="entry name" value="UBC_2"/>
    <property type="match status" value="1"/>
</dbReference>
<dbReference type="InterPro" id="IPR050113">
    <property type="entry name" value="Ub_conjugating_enzyme"/>
</dbReference>
<dbReference type="SMART" id="SM00212">
    <property type="entry name" value="UBCc"/>
    <property type="match status" value="1"/>
</dbReference>
<comment type="caution">
    <text evidence="2">The sequence shown here is derived from an EMBL/GenBank/DDBJ whole genome shotgun (WGS) entry which is preliminary data.</text>
</comment>
<name>A0AAV7JT20_9METZ</name>
<evidence type="ECO:0000259" key="1">
    <source>
        <dbReference type="PROSITE" id="PS50127"/>
    </source>
</evidence>
<dbReference type="Gene3D" id="3.10.110.10">
    <property type="entry name" value="Ubiquitin Conjugating Enzyme"/>
    <property type="match status" value="1"/>
</dbReference>
<dbReference type="PANTHER" id="PTHR24067">
    <property type="entry name" value="UBIQUITIN-CONJUGATING ENZYME E2"/>
    <property type="match status" value="1"/>
</dbReference>
<keyword evidence="3" id="KW-1185">Reference proteome</keyword>
<organism evidence="2 3">
    <name type="scientific">Oopsacas minuta</name>
    <dbReference type="NCBI Taxonomy" id="111878"/>
    <lineage>
        <taxon>Eukaryota</taxon>
        <taxon>Metazoa</taxon>
        <taxon>Porifera</taxon>
        <taxon>Hexactinellida</taxon>
        <taxon>Hexasterophora</taxon>
        <taxon>Lyssacinosida</taxon>
        <taxon>Leucopsacidae</taxon>
        <taxon>Oopsacas</taxon>
    </lineage>
</organism>
<evidence type="ECO:0000313" key="3">
    <source>
        <dbReference type="Proteomes" id="UP001165289"/>
    </source>
</evidence>
<accession>A0AAV7JT20</accession>
<dbReference type="Proteomes" id="UP001165289">
    <property type="component" value="Unassembled WGS sequence"/>
</dbReference>
<dbReference type="CDD" id="cd23808">
    <property type="entry name" value="UBCc_UBE2W"/>
    <property type="match status" value="1"/>
</dbReference>
<dbReference type="Pfam" id="PF00179">
    <property type="entry name" value="UQ_con"/>
    <property type="match status" value="1"/>
</dbReference>
<gene>
    <name evidence="2" type="ORF">LOD99_4583</name>
</gene>
<reference evidence="2 3" key="1">
    <citation type="journal article" date="2023" name="BMC Biol.">
        <title>The compact genome of the sponge Oopsacas minuta (Hexactinellida) is lacking key metazoan core genes.</title>
        <authorList>
            <person name="Santini S."/>
            <person name="Schenkelaars Q."/>
            <person name="Jourda C."/>
            <person name="Duchesne M."/>
            <person name="Belahbib H."/>
            <person name="Rocher C."/>
            <person name="Selva M."/>
            <person name="Riesgo A."/>
            <person name="Vervoort M."/>
            <person name="Leys S.P."/>
            <person name="Kodjabachian L."/>
            <person name="Le Bivic A."/>
            <person name="Borchiellini C."/>
            <person name="Claverie J.M."/>
            <person name="Renard E."/>
        </authorList>
    </citation>
    <scope>NUCLEOTIDE SEQUENCE [LARGE SCALE GENOMIC DNA]</scope>
    <source>
        <strain evidence="2">SPO-2</strain>
    </source>
</reference>
<dbReference type="EMBL" id="JAKMXF010000300">
    <property type="protein sequence ID" value="KAI6652038.1"/>
    <property type="molecule type" value="Genomic_DNA"/>
</dbReference>
<evidence type="ECO:0000313" key="2">
    <source>
        <dbReference type="EMBL" id="KAI6652038.1"/>
    </source>
</evidence>
<dbReference type="InterPro" id="IPR016135">
    <property type="entry name" value="UBQ-conjugating_enzyme/RWD"/>
</dbReference>
<feature type="domain" description="UBC core" evidence="1">
    <location>
        <begin position="12"/>
        <end position="159"/>
    </location>
</feature>
<dbReference type="AlphaFoldDB" id="A0AAV7JT20"/>